<reference evidence="1 2" key="1">
    <citation type="submission" date="2018-06" db="EMBL/GenBank/DDBJ databases">
        <authorList>
            <consortium name="Pathogen Informatics"/>
            <person name="Doyle S."/>
        </authorList>
    </citation>
    <scope>NUCLEOTIDE SEQUENCE [LARGE SCALE GENOMIC DNA]</scope>
    <source>
        <strain evidence="1 2">NCTC12092</strain>
    </source>
</reference>
<name>A0A380JV42_9STRE</name>
<dbReference type="Proteomes" id="UP000254461">
    <property type="component" value="Unassembled WGS sequence"/>
</dbReference>
<sequence>MIKDMKQQAFGFRNFKNFKVKIPNALNITKEETKFISSRA</sequence>
<dbReference type="EMBL" id="UHFF01000002">
    <property type="protein sequence ID" value="SUN49169.1"/>
    <property type="molecule type" value="Genomic_DNA"/>
</dbReference>
<dbReference type="AlphaFoldDB" id="A0A380JV42"/>
<accession>A0A380JV42</accession>
<protein>
    <submittedName>
        <fullName evidence="1">Transposase IS1167</fullName>
    </submittedName>
</protein>
<gene>
    <name evidence="1" type="ORF">NCTC12092_01782</name>
</gene>
<evidence type="ECO:0000313" key="2">
    <source>
        <dbReference type="Proteomes" id="UP000254461"/>
    </source>
</evidence>
<proteinExistence type="predicted"/>
<evidence type="ECO:0000313" key="1">
    <source>
        <dbReference type="EMBL" id="SUN49169.1"/>
    </source>
</evidence>
<organism evidence="1 2">
    <name type="scientific">Streptococcus equi subsp. equi</name>
    <dbReference type="NCBI Taxonomy" id="148942"/>
    <lineage>
        <taxon>Bacteria</taxon>
        <taxon>Bacillati</taxon>
        <taxon>Bacillota</taxon>
        <taxon>Bacilli</taxon>
        <taxon>Lactobacillales</taxon>
        <taxon>Streptococcaceae</taxon>
        <taxon>Streptococcus</taxon>
    </lineage>
</organism>